<feature type="compositionally biased region" description="Basic residues" evidence="2">
    <location>
        <begin position="679"/>
        <end position="691"/>
    </location>
</feature>
<feature type="compositionally biased region" description="Basic and acidic residues" evidence="2">
    <location>
        <begin position="1256"/>
        <end position="1268"/>
    </location>
</feature>
<feature type="compositionally biased region" description="Low complexity" evidence="2">
    <location>
        <begin position="1111"/>
        <end position="1135"/>
    </location>
</feature>
<dbReference type="OrthoDB" id="10253041at2759"/>
<reference evidence="4 5" key="1">
    <citation type="submission" date="2019-01" db="EMBL/GenBank/DDBJ databases">
        <title>A draft genome assembly of the solar-powered sea slug Elysia chlorotica.</title>
        <authorList>
            <person name="Cai H."/>
            <person name="Li Q."/>
            <person name="Fang X."/>
            <person name="Li J."/>
            <person name="Curtis N.E."/>
            <person name="Altenburger A."/>
            <person name="Shibata T."/>
            <person name="Feng M."/>
            <person name="Maeda T."/>
            <person name="Schwartz J.A."/>
            <person name="Shigenobu S."/>
            <person name="Lundholm N."/>
            <person name="Nishiyama T."/>
            <person name="Yang H."/>
            <person name="Hasebe M."/>
            <person name="Li S."/>
            <person name="Pierce S.K."/>
            <person name="Wang J."/>
        </authorList>
    </citation>
    <scope>NUCLEOTIDE SEQUENCE [LARGE SCALE GENOMIC DNA]</scope>
    <source>
        <strain evidence="4">EC2010</strain>
        <tissue evidence="4">Whole organism of an adult</tissue>
    </source>
</reference>
<comment type="cofactor">
    <cofactor evidence="1">
        <name>Zn(2+)</name>
        <dbReference type="ChEBI" id="CHEBI:29105"/>
    </cofactor>
</comment>
<evidence type="ECO:0000259" key="3">
    <source>
        <dbReference type="Pfam" id="PF18027"/>
    </source>
</evidence>
<evidence type="ECO:0000256" key="1">
    <source>
        <dbReference type="ARBA" id="ARBA00001947"/>
    </source>
</evidence>
<dbReference type="Gene3D" id="3.40.630.10">
    <property type="entry name" value="Zn peptidases"/>
    <property type="match status" value="2"/>
</dbReference>
<feature type="compositionally biased region" description="Polar residues" evidence="2">
    <location>
        <begin position="715"/>
        <end position="730"/>
    </location>
</feature>
<dbReference type="Proteomes" id="UP000271974">
    <property type="component" value="Unassembled WGS sequence"/>
</dbReference>
<feature type="compositionally biased region" description="Polar residues" evidence="2">
    <location>
        <begin position="1153"/>
        <end position="1165"/>
    </location>
</feature>
<evidence type="ECO:0000313" key="4">
    <source>
        <dbReference type="EMBL" id="RUS91741.1"/>
    </source>
</evidence>
<organism evidence="4 5">
    <name type="scientific">Elysia chlorotica</name>
    <name type="common">Eastern emerald elysia</name>
    <name type="synonym">Sea slug</name>
    <dbReference type="NCBI Taxonomy" id="188477"/>
    <lineage>
        <taxon>Eukaryota</taxon>
        <taxon>Metazoa</taxon>
        <taxon>Spiralia</taxon>
        <taxon>Lophotrochozoa</taxon>
        <taxon>Mollusca</taxon>
        <taxon>Gastropoda</taxon>
        <taxon>Heterobranchia</taxon>
        <taxon>Euthyneura</taxon>
        <taxon>Panpulmonata</taxon>
        <taxon>Sacoglossa</taxon>
        <taxon>Placobranchoidea</taxon>
        <taxon>Plakobranchidae</taxon>
        <taxon>Elysia</taxon>
    </lineage>
</organism>
<dbReference type="SUPFAM" id="SSF53187">
    <property type="entry name" value="Zn-dependent exopeptidases"/>
    <property type="match status" value="1"/>
</dbReference>
<dbReference type="PANTHER" id="PTHR12756">
    <property type="entry name" value="CYTOSOLIC CARBOXYPEPTIDASE"/>
    <property type="match status" value="1"/>
</dbReference>
<feature type="compositionally biased region" description="Acidic residues" evidence="2">
    <location>
        <begin position="656"/>
        <end position="669"/>
    </location>
</feature>
<keyword evidence="5" id="KW-1185">Reference proteome</keyword>
<dbReference type="PANTHER" id="PTHR12756:SF4">
    <property type="entry name" value="PEPTIDASE M14 CARBOXYPEPTIDASE A DOMAIN-CONTAINING PROTEIN"/>
    <property type="match status" value="1"/>
</dbReference>
<comment type="caution">
    <text evidence="4">The sequence shown here is derived from an EMBL/GenBank/DDBJ whole genome shotgun (WGS) entry which is preliminary data.</text>
</comment>
<dbReference type="EMBL" id="RQTK01000006">
    <property type="protein sequence ID" value="RUS91741.1"/>
    <property type="molecule type" value="Genomic_DNA"/>
</dbReference>
<protein>
    <recommendedName>
        <fullName evidence="3">Cytosolic carboxypeptidase N-terminal domain-containing protein</fullName>
    </recommendedName>
</protein>
<feature type="compositionally biased region" description="Polar residues" evidence="2">
    <location>
        <begin position="1074"/>
        <end position="1094"/>
    </location>
</feature>
<dbReference type="InterPro" id="IPR040626">
    <property type="entry name" value="Pepdidase_M14_N"/>
</dbReference>
<feature type="domain" description="Cytosolic carboxypeptidase N-terminal" evidence="3">
    <location>
        <begin position="112"/>
        <end position="183"/>
    </location>
</feature>
<evidence type="ECO:0000256" key="2">
    <source>
        <dbReference type="SAM" id="MobiDB-lite"/>
    </source>
</evidence>
<accession>A0A3S1BMJ9</accession>
<name>A0A3S1BMJ9_ELYCH</name>
<feature type="region of interest" description="Disordered" evidence="2">
    <location>
        <begin position="565"/>
        <end position="611"/>
    </location>
</feature>
<evidence type="ECO:0000313" key="5">
    <source>
        <dbReference type="Proteomes" id="UP000271974"/>
    </source>
</evidence>
<proteinExistence type="predicted"/>
<dbReference type="Pfam" id="PF18027">
    <property type="entry name" value="Pepdidase_M14_N"/>
    <property type="match status" value="1"/>
</dbReference>
<gene>
    <name evidence="4" type="ORF">EGW08_000449</name>
</gene>
<feature type="region of interest" description="Disordered" evidence="2">
    <location>
        <begin position="1074"/>
        <end position="1168"/>
    </location>
</feature>
<feature type="compositionally biased region" description="Gly residues" evidence="2">
    <location>
        <begin position="587"/>
        <end position="606"/>
    </location>
</feature>
<feature type="region of interest" description="Disordered" evidence="2">
    <location>
        <begin position="1241"/>
        <end position="1284"/>
    </location>
</feature>
<feature type="non-terminal residue" evidence="4">
    <location>
        <position position="1"/>
    </location>
</feature>
<feature type="compositionally biased region" description="Basic and acidic residues" evidence="2">
    <location>
        <begin position="692"/>
        <end position="711"/>
    </location>
</feature>
<dbReference type="STRING" id="188477.A0A3S1BMJ9"/>
<sequence length="1424" mass="157253">SYSDQLEDYIVRYKRRPPDIKHWPYGPYWPRHFDGLLLNSPRHLWSAPREPELLAIGDFGRRLHAVSRTIDNQTTHFKGKWRGVQVAYDSERSSRDFSPLPVPEGCCPSLVFESRFECGNLRQARRVGQFEYELVLKPDLYTLRHTQWYYFRVTNAVPGVTYKLRIVNLLKRDSLYNHGMRPLLYSENDAQEKQRGWVRTGHHISYSRNLTNHNCPLLQRGVTYHMLEWQMEFQNPDDTYYLAHCYPYSFTDLKEDLEVLMNSEERAQVTRRTVLCETRAGNSCFLLTVTNFNSKEEKKGIVISGRVHPGESQASWMMKGLLEFITGPDPEAQVALYCDLHGHSRKPNVFMYGNNTSSEADNTPVGSARAFISERLFPWLMSLRSPEKFHFKSCKFQIRRCKESTGRVVMWRQLHVFNSFTLEATFSGTVLDRDSCRHFNILDFMEMGKVLAQTVLDYHRAQEDQTTQTQAVLGLTQVLTEQVLVSKGLLEPGTGLEGFGPSNTGTCRQSFVSKGLLEPGTGLEGFGPTNTVPLEASEAAKVRESAEKWTGALLALLNTPRETAGAVTKDAVTPTGSGLQATEEKGGAGGGGGRGASGPQARGGGAQAVSGIGAETSQRAVFSRADVAQMLENVSGGRSMEDCLSFLSQIGVQDAIDESDSSDSDSESEPEMKIPEPKTRKKKRKSKKHRDKDHEKKHSVGEKKGGDDTKLKALSASSGSEKTRTNRQLGSFISKYEGRHNGGVPCFTEERSMERAAKCVDDSGLHPTTNEEFNKRLKELGEDNPALAATLLGLNVRTGYTHAEHLQDSSLSPSHGQGVVSPYLMSALATQGYRPEQTDLVDHSSSDSCCDDDSDNNINNITTTTANNNNTSNNRTTRKSKLLSIRKAPTLATNGKEMNKTVNNKYPCYGSGPFSIKSYRHYNASEPANSYFSISQSRDFNPYTVNAKEAESSSTENHLCATSDTKYVRANGDTEESLWGSTSLPVTARRNPYVQLEPLTDRSLSTLSLSKHPQSLPETKSAPGTLGGSLVAQHTKQQTGDAKNNTRVQLDSLRKTEQDSSIVDIRNSNYNTLKASSHSQRIGEARTSTASHNLEQSKHASLVHPPSKGCTTSDTLLSTTPSSSSSTMTRSSSEASKSKSKSTSKEPFRMKTTAVNTGSSTSNSDISRKHNLNHDVLYNNTVGGASVAPPNIYTYFAVFSSVPGVGLKQPLTHPMANPITNSMTNFMTNPMTNPMTNSMTQNTAQSLPNPLTNPNLEKKEHSTAADKKSTHRRPWASDLDPQPTDEAFSVDRLVSSLSQSLSAVGPTSGSTVAKRHAHYNYEAPAIRPTLSTRPHTPGNDIGLRLRSDVIHRYIIKPPGRTPIVFLPLSLQGSQVNLAFACDQGRSSAAAGLRLMSDEFTCCHRGSAGRTCILYELIIARRHCH</sequence>
<dbReference type="InterPro" id="IPR050821">
    <property type="entry name" value="Cytosolic_carboxypeptidase"/>
</dbReference>
<feature type="compositionally biased region" description="Polar residues" evidence="2">
    <location>
        <begin position="1241"/>
        <end position="1255"/>
    </location>
</feature>
<dbReference type="Gene3D" id="2.60.40.3120">
    <property type="match status" value="1"/>
</dbReference>
<feature type="region of interest" description="Disordered" evidence="2">
    <location>
        <begin position="656"/>
        <end position="730"/>
    </location>
</feature>